<feature type="region of interest" description="Disordered" evidence="1">
    <location>
        <begin position="84"/>
        <end position="104"/>
    </location>
</feature>
<reference evidence="2 3" key="1">
    <citation type="journal article" date="2019" name="Sci. Rep.">
        <title>Orb-weaving spider Araneus ventricosus genome elucidates the spidroin gene catalogue.</title>
        <authorList>
            <person name="Kono N."/>
            <person name="Nakamura H."/>
            <person name="Ohtoshi R."/>
            <person name="Moran D.A.P."/>
            <person name="Shinohara A."/>
            <person name="Yoshida Y."/>
            <person name="Fujiwara M."/>
            <person name="Mori M."/>
            <person name="Tomita M."/>
            <person name="Arakawa K."/>
        </authorList>
    </citation>
    <scope>NUCLEOTIDE SEQUENCE [LARGE SCALE GENOMIC DNA]</scope>
</reference>
<dbReference type="AlphaFoldDB" id="A0A4Y2INQ6"/>
<dbReference type="Proteomes" id="UP000499080">
    <property type="component" value="Unassembled WGS sequence"/>
</dbReference>
<evidence type="ECO:0000313" key="3">
    <source>
        <dbReference type="Proteomes" id="UP000499080"/>
    </source>
</evidence>
<name>A0A4Y2INQ6_ARAVE</name>
<gene>
    <name evidence="2" type="ORF">AVEN_134075_1</name>
</gene>
<accession>A0A4Y2INQ6</accession>
<evidence type="ECO:0000313" key="2">
    <source>
        <dbReference type="EMBL" id="GBM79285.1"/>
    </source>
</evidence>
<protein>
    <submittedName>
        <fullName evidence="2">Uncharacterized protein</fullName>
    </submittedName>
</protein>
<organism evidence="2 3">
    <name type="scientific">Araneus ventricosus</name>
    <name type="common">Orbweaver spider</name>
    <name type="synonym">Epeira ventricosa</name>
    <dbReference type="NCBI Taxonomy" id="182803"/>
    <lineage>
        <taxon>Eukaryota</taxon>
        <taxon>Metazoa</taxon>
        <taxon>Ecdysozoa</taxon>
        <taxon>Arthropoda</taxon>
        <taxon>Chelicerata</taxon>
        <taxon>Arachnida</taxon>
        <taxon>Araneae</taxon>
        <taxon>Araneomorphae</taxon>
        <taxon>Entelegynae</taxon>
        <taxon>Araneoidea</taxon>
        <taxon>Araneidae</taxon>
        <taxon>Araneus</taxon>
    </lineage>
</organism>
<dbReference type="EMBL" id="BGPR01002814">
    <property type="protein sequence ID" value="GBM79285.1"/>
    <property type="molecule type" value="Genomic_DNA"/>
</dbReference>
<sequence>MTGRHDFIENSDPHIIALIPAAHAETPSFTGVRLVIRDGPYEPHHHYYTHQLVRKEARTRLLIPRLLIRELAMLPGATVISCKPQGTSRRPAVASGKHMKDRPPRQNSQALRFLYYSRHYERL</sequence>
<comment type="caution">
    <text evidence="2">The sequence shown here is derived from an EMBL/GenBank/DDBJ whole genome shotgun (WGS) entry which is preliminary data.</text>
</comment>
<evidence type="ECO:0000256" key="1">
    <source>
        <dbReference type="SAM" id="MobiDB-lite"/>
    </source>
</evidence>
<proteinExistence type="predicted"/>
<keyword evidence="3" id="KW-1185">Reference proteome</keyword>